<organism evidence="3 4">
    <name type="scientific">Geosmithia morbida</name>
    <dbReference type="NCBI Taxonomy" id="1094350"/>
    <lineage>
        <taxon>Eukaryota</taxon>
        <taxon>Fungi</taxon>
        <taxon>Dikarya</taxon>
        <taxon>Ascomycota</taxon>
        <taxon>Pezizomycotina</taxon>
        <taxon>Sordariomycetes</taxon>
        <taxon>Hypocreomycetidae</taxon>
        <taxon>Hypocreales</taxon>
        <taxon>Bionectriaceae</taxon>
        <taxon>Geosmithia</taxon>
    </lineage>
</organism>
<accession>A0A9P5D234</accession>
<comment type="caution">
    <text evidence="3">The sequence shown here is derived from an EMBL/GenBank/DDBJ whole genome shotgun (WGS) entry which is preliminary data.</text>
</comment>
<evidence type="ECO:0000256" key="1">
    <source>
        <dbReference type="SAM" id="MobiDB-lite"/>
    </source>
</evidence>
<feature type="chain" id="PRO_5040439937" evidence="2">
    <location>
        <begin position="20"/>
        <end position="89"/>
    </location>
</feature>
<protein>
    <submittedName>
        <fullName evidence="3">Uncharacterized protein</fullName>
    </submittedName>
</protein>
<feature type="compositionally biased region" description="Polar residues" evidence="1">
    <location>
        <begin position="24"/>
        <end position="38"/>
    </location>
</feature>
<gene>
    <name evidence="3" type="ORF">GMORB2_2583</name>
</gene>
<dbReference type="GeneID" id="55968813"/>
<keyword evidence="4" id="KW-1185">Reference proteome</keyword>
<dbReference type="Proteomes" id="UP000749293">
    <property type="component" value="Unassembled WGS sequence"/>
</dbReference>
<reference evidence="3" key="1">
    <citation type="submission" date="2020-03" db="EMBL/GenBank/DDBJ databases">
        <title>Site-based positive gene gene selection in Geosmithia morbida across the United States reveals a broad range of putative effectors and factors for local host and environmental adapation.</title>
        <authorList>
            <person name="Onufrak A."/>
            <person name="Murdoch R.W."/>
            <person name="Gazis R."/>
            <person name="Huff M."/>
            <person name="Staton M."/>
            <person name="Klingeman W."/>
            <person name="Hadziabdic D."/>
        </authorList>
    </citation>
    <scope>NUCLEOTIDE SEQUENCE</scope>
    <source>
        <strain evidence="3">1262</strain>
    </source>
</reference>
<feature type="compositionally biased region" description="Polar residues" evidence="1">
    <location>
        <begin position="53"/>
        <end position="63"/>
    </location>
</feature>
<evidence type="ECO:0000313" key="4">
    <source>
        <dbReference type="Proteomes" id="UP000749293"/>
    </source>
</evidence>
<dbReference type="AlphaFoldDB" id="A0A9P5D234"/>
<evidence type="ECO:0000313" key="3">
    <source>
        <dbReference type="EMBL" id="KAF4121096.1"/>
    </source>
</evidence>
<proteinExistence type="predicted"/>
<feature type="region of interest" description="Disordered" evidence="1">
    <location>
        <begin position="24"/>
        <end position="66"/>
    </location>
</feature>
<dbReference type="RefSeq" id="XP_035319748.1">
    <property type="nucleotide sequence ID" value="XM_035464562.1"/>
</dbReference>
<dbReference type="EMBL" id="JAANYQ010000014">
    <property type="protein sequence ID" value="KAF4121096.1"/>
    <property type="molecule type" value="Genomic_DNA"/>
</dbReference>
<evidence type="ECO:0000256" key="2">
    <source>
        <dbReference type="SAM" id="SignalP"/>
    </source>
</evidence>
<keyword evidence="2" id="KW-0732">Signal</keyword>
<sequence length="89" mass="8745">MKFSTVLVAAAAVFSQASAQNTTTPTPIFTPLAGTNATRAGPTAPINRVPTVPTATGTGSTIPPTAGADMNRASGLALVAAGVAAFYLL</sequence>
<feature type="signal peptide" evidence="2">
    <location>
        <begin position="1"/>
        <end position="19"/>
    </location>
</feature>
<name>A0A9P5D234_9HYPO</name>